<dbReference type="SMART" id="SM00530">
    <property type="entry name" value="HTH_XRE"/>
    <property type="match status" value="1"/>
</dbReference>
<dbReference type="PANTHER" id="PTHR36924">
    <property type="entry name" value="ANTITOXIN HIGA-1"/>
    <property type="match status" value="1"/>
</dbReference>
<gene>
    <name evidence="3" type="primary">higA</name>
    <name evidence="3" type="ORF">DIW82_07995</name>
</gene>
<dbReference type="CDD" id="cd00093">
    <property type="entry name" value="HTH_XRE"/>
    <property type="match status" value="1"/>
</dbReference>
<organism evidence="3 4">
    <name type="scientific">Corynebacterium nuruki</name>
    <dbReference type="NCBI Taxonomy" id="1032851"/>
    <lineage>
        <taxon>Bacteria</taxon>
        <taxon>Bacillati</taxon>
        <taxon>Actinomycetota</taxon>
        <taxon>Actinomycetes</taxon>
        <taxon>Mycobacteriales</taxon>
        <taxon>Corynebacteriaceae</taxon>
        <taxon>Corynebacterium</taxon>
    </lineage>
</organism>
<dbReference type="GO" id="GO:0003677">
    <property type="term" value="F:DNA binding"/>
    <property type="evidence" value="ECO:0007669"/>
    <property type="project" value="UniProtKB-KW"/>
</dbReference>
<evidence type="ECO:0000256" key="1">
    <source>
        <dbReference type="ARBA" id="ARBA00023125"/>
    </source>
</evidence>
<keyword evidence="1" id="KW-0238">DNA-binding</keyword>
<dbReference type="Proteomes" id="UP000261739">
    <property type="component" value="Unassembled WGS sequence"/>
</dbReference>
<evidence type="ECO:0000313" key="4">
    <source>
        <dbReference type="Proteomes" id="UP000261739"/>
    </source>
</evidence>
<reference evidence="3 4" key="1">
    <citation type="journal article" date="2018" name="Nat. Biotechnol.">
        <title>A standardized bacterial taxonomy based on genome phylogeny substantially revises the tree of life.</title>
        <authorList>
            <person name="Parks D.H."/>
            <person name="Chuvochina M."/>
            <person name="Waite D.W."/>
            <person name="Rinke C."/>
            <person name="Skarshewski A."/>
            <person name="Chaumeil P.A."/>
            <person name="Hugenholtz P."/>
        </authorList>
    </citation>
    <scope>NUCLEOTIDE SEQUENCE [LARGE SCALE GENOMIC DNA]</scope>
    <source>
        <strain evidence="3">UBA11247</strain>
    </source>
</reference>
<evidence type="ECO:0000259" key="2">
    <source>
        <dbReference type="PROSITE" id="PS50943"/>
    </source>
</evidence>
<comment type="caution">
    <text evidence="3">The sequence shown here is derived from an EMBL/GenBank/DDBJ whole genome shotgun (WGS) entry which is preliminary data.</text>
</comment>
<dbReference type="EMBL" id="DQID01000206">
    <property type="protein sequence ID" value="HCT14718.1"/>
    <property type="molecule type" value="Genomic_DNA"/>
</dbReference>
<protein>
    <submittedName>
        <fullName evidence="3">Addiction module antidote protein, HigA family</fullName>
    </submittedName>
</protein>
<dbReference type="RefSeq" id="WP_273051956.1">
    <property type="nucleotide sequence ID" value="NZ_DAITTW010000010.1"/>
</dbReference>
<accession>A0A3D4SZM1</accession>
<proteinExistence type="predicted"/>
<dbReference type="InterPro" id="IPR001387">
    <property type="entry name" value="Cro/C1-type_HTH"/>
</dbReference>
<feature type="domain" description="HTH cro/C1-type" evidence="2">
    <location>
        <begin position="20"/>
        <end position="68"/>
    </location>
</feature>
<name>A0A3D4SZM1_9CORY</name>
<dbReference type="Gene3D" id="1.10.260.40">
    <property type="entry name" value="lambda repressor-like DNA-binding domains"/>
    <property type="match status" value="1"/>
</dbReference>
<evidence type="ECO:0000313" key="3">
    <source>
        <dbReference type="EMBL" id="HCT14718.1"/>
    </source>
</evidence>
<dbReference type="InterPro" id="IPR013430">
    <property type="entry name" value="Toxin_antidote_HigA"/>
</dbReference>
<dbReference type="PANTHER" id="PTHR36924:SF1">
    <property type="entry name" value="ANTITOXIN HIGA-1"/>
    <property type="match status" value="1"/>
</dbReference>
<dbReference type="PROSITE" id="PS50943">
    <property type="entry name" value="HTH_CROC1"/>
    <property type="match status" value="1"/>
</dbReference>
<dbReference type="NCBIfam" id="TIGR02607">
    <property type="entry name" value="antidote_HigA"/>
    <property type="match status" value="1"/>
</dbReference>
<dbReference type="STRING" id="863239.GCA_000213935_01551"/>
<dbReference type="InterPro" id="IPR010982">
    <property type="entry name" value="Lambda_DNA-bd_dom_sf"/>
</dbReference>
<dbReference type="Pfam" id="PF01381">
    <property type="entry name" value="HTH_3"/>
    <property type="match status" value="1"/>
</dbReference>
<dbReference type="SUPFAM" id="SSF47413">
    <property type="entry name" value="lambda repressor-like DNA-binding domains"/>
    <property type="match status" value="1"/>
</dbReference>
<sequence>MTMYAPVLPGEFITETYLDELGLSGRQLADALGVAPSTVSRLLRGDSAVTGEMALRLAKAFDTTAELWMNMQQAYDLWEARSRVDVADVHQVWWRKPENGESDSAG</sequence>
<dbReference type="AlphaFoldDB" id="A0A3D4SZM1"/>